<proteinExistence type="predicted"/>
<dbReference type="SUPFAM" id="SSF55154">
    <property type="entry name" value="CYTH-like phosphatases"/>
    <property type="match status" value="1"/>
</dbReference>
<dbReference type="PANTHER" id="PTHR40114:SF1">
    <property type="entry name" value="SLR0698 PROTEIN"/>
    <property type="match status" value="1"/>
</dbReference>
<dbReference type="RefSeq" id="WP_036874018.1">
    <property type="nucleotide sequence ID" value="NZ_JRNN01000078.1"/>
</dbReference>
<reference evidence="3 4" key="1">
    <citation type="submission" date="2014-07" db="EMBL/GenBank/DDBJ databases">
        <authorList>
            <person name="McCorrison J."/>
            <person name="Sanka R."/>
            <person name="Torralba M."/>
            <person name="Gillis M."/>
            <person name="Haft D.H."/>
            <person name="Methe B."/>
            <person name="Sutton G."/>
            <person name="Nelson K.E."/>
        </authorList>
    </citation>
    <scope>NUCLEOTIDE SEQUENCE [LARGE SCALE GENOMIC DNA]</scope>
    <source>
        <strain evidence="3 4">DNF00853</strain>
    </source>
</reference>
<dbReference type="OrthoDB" id="9805588at2"/>
<dbReference type="InterPro" id="IPR012042">
    <property type="entry name" value="NeuTTM/CthTTM-like"/>
</dbReference>
<gene>
    <name evidence="3" type="ORF">HMPREF2137_09920</name>
</gene>
<comment type="caution">
    <text evidence="3">The sequence shown here is derived from an EMBL/GenBank/DDBJ whole genome shotgun (WGS) entry which is preliminary data.</text>
</comment>
<organism evidence="3 4">
    <name type="scientific">Hoylesella buccalis DNF00853</name>
    <dbReference type="NCBI Taxonomy" id="1401074"/>
    <lineage>
        <taxon>Bacteria</taxon>
        <taxon>Pseudomonadati</taxon>
        <taxon>Bacteroidota</taxon>
        <taxon>Bacteroidia</taxon>
        <taxon>Bacteroidales</taxon>
        <taxon>Prevotellaceae</taxon>
        <taxon>Hoylesella</taxon>
    </lineage>
</organism>
<dbReference type="AlphaFoldDB" id="A0A095ZG78"/>
<dbReference type="Gene3D" id="2.40.320.10">
    <property type="entry name" value="Hypothetical Protein Pfu-838710-001"/>
    <property type="match status" value="1"/>
</dbReference>
<dbReference type="InterPro" id="IPR023577">
    <property type="entry name" value="CYTH_domain"/>
</dbReference>
<feature type="active site" description="Proton acceptor" evidence="1">
    <location>
        <position position="32"/>
    </location>
</feature>
<dbReference type="EMBL" id="JRNN01000078">
    <property type="protein sequence ID" value="KGF33735.1"/>
    <property type="molecule type" value="Genomic_DNA"/>
</dbReference>
<dbReference type="PANTHER" id="PTHR40114">
    <property type="entry name" value="SLR0698 PROTEIN"/>
    <property type="match status" value="1"/>
</dbReference>
<dbReference type="Pfam" id="PF01928">
    <property type="entry name" value="CYTH"/>
    <property type="match status" value="1"/>
</dbReference>
<evidence type="ECO:0000313" key="3">
    <source>
        <dbReference type="EMBL" id="KGF33735.1"/>
    </source>
</evidence>
<protein>
    <submittedName>
        <fullName evidence="3">Adenylate cyclase</fullName>
    </submittedName>
</protein>
<evidence type="ECO:0000313" key="4">
    <source>
        <dbReference type="Proteomes" id="UP000029556"/>
    </source>
</evidence>
<sequence length="166" mass="19066">MSGFEIERKFLVKKGGAFKRAAFSSTHIQQGYIPCLNATVRIRVRDDEAYLTIKGKSTHGGMTRYEFETKITLDEASHLLQLCQGGTIDKRRYLVKSGNHVFEVDEFYGDNEGLVMAEVELKSENEPYEKPDFIGPEVTGDARFYNKYMLTNPFSAWKDTLPEEYR</sequence>
<evidence type="ECO:0000256" key="1">
    <source>
        <dbReference type="PIRSR" id="PIRSR016487-1"/>
    </source>
</evidence>
<dbReference type="Proteomes" id="UP000029556">
    <property type="component" value="Unassembled WGS sequence"/>
</dbReference>
<name>A0A095ZG78_9BACT</name>
<feature type="domain" description="CYTH" evidence="2">
    <location>
        <begin position="3"/>
        <end position="151"/>
    </location>
</feature>
<accession>A0A095ZG78</accession>
<dbReference type="InterPro" id="IPR033469">
    <property type="entry name" value="CYTH-like_dom_sf"/>
</dbReference>
<evidence type="ECO:0000259" key="2">
    <source>
        <dbReference type="PROSITE" id="PS51707"/>
    </source>
</evidence>
<dbReference type="PROSITE" id="PS51707">
    <property type="entry name" value="CYTH"/>
    <property type="match status" value="1"/>
</dbReference>
<dbReference type="PIRSF" id="PIRSF016487">
    <property type="entry name" value="CYTH_UCP016487"/>
    <property type="match status" value="1"/>
</dbReference>
<dbReference type="CDD" id="cd07891">
    <property type="entry name" value="CYTH-like_CthTTM-like_1"/>
    <property type="match status" value="1"/>
</dbReference>
<dbReference type="SMART" id="SM01118">
    <property type="entry name" value="CYTH"/>
    <property type="match status" value="1"/>
</dbReference>